<dbReference type="SUPFAM" id="SSF69796">
    <property type="entry name" value="Thymidylate synthase-complementing protein Thy1"/>
    <property type="match status" value="1"/>
</dbReference>
<dbReference type="GO" id="GO:0050797">
    <property type="term" value="F:thymidylate synthase (FAD) activity"/>
    <property type="evidence" value="ECO:0007669"/>
    <property type="project" value="UniProtKB-EC"/>
</dbReference>
<sequence length="88" mass="10249">MDKHAQYEIRVYADIIAEIIKNIVPIAYEAFEDYHLNAIFLSKSEQRIIAKLIPELENEISDELLTEAGLGKREISEFKEKIRKIKSN</sequence>
<keyword evidence="1" id="KW-0489">Methyltransferase</keyword>
<dbReference type="AlphaFoldDB" id="A0A645B0U9"/>
<dbReference type="GO" id="GO:0006231">
    <property type="term" value="P:dTMP biosynthetic process"/>
    <property type="evidence" value="ECO:0007669"/>
    <property type="project" value="InterPro"/>
</dbReference>
<dbReference type="Gene3D" id="3.30.1360.170">
    <property type="match status" value="1"/>
</dbReference>
<keyword evidence="1" id="KW-0808">Transferase</keyword>
<name>A0A645B0U9_9ZZZZ</name>
<protein>
    <submittedName>
        <fullName evidence="1">Thymidylate synthase ThyX</fullName>
        <ecNumber evidence="1">2.1.1.148</ecNumber>
    </submittedName>
</protein>
<gene>
    <name evidence="1" type="primary">thyX_17</name>
    <name evidence="1" type="ORF">SDC9_105908</name>
</gene>
<proteinExistence type="predicted"/>
<evidence type="ECO:0000313" key="1">
    <source>
        <dbReference type="EMBL" id="MPM59070.1"/>
    </source>
</evidence>
<comment type="caution">
    <text evidence="1">The sequence shown here is derived from an EMBL/GenBank/DDBJ whole genome shotgun (WGS) entry which is preliminary data.</text>
</comment>
<organism evidence="1">
    <name type="scientific">bioreactor metagenome</name>
    <dbReference type="NCBI Taxonomy" id="1076179"/>
    <lineage>
        <taxon>unclassified sequences</taxon>
        <taxon>metagenomes</taxon>
        <taxon>ecological metagenomes</taxon>
    </lineage>
</organism>
<accession>A0A645B0U9</accession>
<dbReference type="InterPro" id="IPR036098">
    <property type="entry name" value="Thymidylate_synthase_ThyX_sf"/>
</dbReference>
<dbReference type="GO" id="GO:0050660">
    <property type="term" value="F:flavin adenine dinucleotide binding"/>
    <property type="evidence" value="ECO:0007669"/>
    <property type="project" value="InterPro"/>
</dbReference>
<dbReference type="EC" id="2.1.1.148" evidence="1"/>
<reference evidence="1" key="1">
    <citation type="submission" date="2019-08" db="EMBL/GenBank/DDBJ databases">
        <authorList>
            <person name="Kucharzyk K."/>
            <person name="Murdoch R.W."/>
            <person name="Higgins S."/>
            <person name="Loffler F."/>
        </authorList>
    </citation>
    <scope>NUCLEOTIDE SEQUENCE</scope>
</reference>
<dbReference type="GO" id="GO:0032259">
    <property type="term" value="P:methylation"/>
    <property type="evidence" value="ECO:0007669"/>
    <property type="project" value="UniProtKB-KW"/>
</dbReference>
<dbReference type="EMBL" id="VSSQ01017110">
    <property type="protein sequence ID" value="MPM59070.1"/>
    <property type="molecule type" value="Genomic_DNA"/>
</dbReference>